<evidence type="ECO:0000313" key="3">
    <source>
        <dbReference type="Proteomes" id="UP000306628"/>
    </source>
</evidence>
<name>A0A5S4FCN8_9ACTN</name>
<accession>A0A5S4FCN8</accession>
<dbReference type="EMBL" id="VCKX01000390">
    <property type="protein sequence ID" value="TMR15749.1"/>
    <property type="molecule type" value="Genomic_DNA"/>
</dbReference>
<dbReference type="RefSeq" id="WP_138697987.1">
    <property type="nucleotide sequence ID" value="NZ_JBHSAZ010000037.1"/>
</dbReference>
<dbReference type="AlphaFoldDB" id="A0A5S4FCN8"/>
<dbReference type="Proteomes" id="UP000306628">
    <property type="component" value="Unassembled WGS sequence"/>
</dbReference>
<keyword evidence="3" id="KW-1185">Reference proteome</keyword>
<sequence>MIAAADPLGDLPDLPTLAAGDACGTRAAAASHRARARCRHPHRRLLCGRQDHNISIPVLMSGRLNHMRCREPRPDGRNNASRGKNGAASKMYVSRLNMERSPQLLVGKDPNLRWE</sequence>
<gene>
    <name evidence="2" type="ORF">ETD85_55955</name>
</gene>
<protein>
    <submittedName>
        <fullName evidence="2">Uncharacterized protein</fullName>
    </submittedName>
</protein>
<comment type="caution">
    <text evidence="2">The sequence shown here is derived from an EMBL/GenBank/DDBJ whole genome shotgun (WGS) entry which is preliminary data.</text>
</comment>
<feature type="region of interest" description="Disordered" evidence="1">
    <location>
        <begin position="65"/>
        <end position="94"/>
    </location>
</feature>
<evidence type="ECO:0000313" key="2">
    <source>
        <dbReference type="EMBL" id="TMR15749.1"/>
    </source>
</evidence>
<evidence type="ECO:0000256" key="1">
    <source>
        <dbReference type="SAM" id="MobiDB-lite"/>
    </source>
</evidence>
<reference evidence="2 3" key="1">
    <citation type="submission" date="2019-05" db="EMBL/GenBank/DDBJ databases">
        <title>Draft genome sequence of Nonomuraea zeae DSM 100528.</title>
        <authorList>
            <person name="Saricaoglu S."/>
            <person name="Isik K."/>
        </authorList>
    </citation>
    <scope>NUCLEOTIDE SEQUENCE [LARGE SCALE GENOMIC DNA]</scope>
    <source>
        <strain evidence="2 3">DSM 100528</strain>
    </source>
</reference>
<proteinExistence type="predicted"/>
<organism evidence="2 3">
    <name type="scientific">Nonomuraea zeae</name>
    <dbReference type="NCBI Taxonomy" id="1642303"/>
    <lineage>
        <taxon>Bacteria</taxon>
        <taxon>Bacillati</taxon>
        <taxon>Actinomycetota</taxon>
        <taxon>Actinomycetes</taxon>
        <taxon>Streptosporangiales</taxon>
        <taxon>Streptosporangiaceae</taxon>
        <taxon>Nonomuraea</taxon>
    </lineage>
</organism>